<dbReference type="SMART" id="SM00945">
    <property type="entry name" value="ProQ"/>
    <property type="match status" value="1"/>
</dbReference>
<keyword evidence="2" id="KW-0694">RNA-binding</keyword>
<dbReference type="Proteomes" id="UP000646745">
    <property type="component" value="Unassembled WGS sequence"/>
</dbReference>
<evidence type="ECO:0000256" key="1">
    <source>
        <dbReference type="ARBA" id="ARBA00022490"/>
    </source>
</evidence>
<feature type="region of interest" description="Disordered" evidence="5">
    <location>
        <begin position="55"/>
        <end position="115"/>
    </location>
</feature>
<evidence type="ECO:0000259" key="6">
    <source>
        <dbReference type="SMART" id="SM00945"/>
    </source>
</evidence>
<evidence type="ECO:0000256" key="4">
    <source>
        <dbReference type="SAM" id="Coils"/>
    </source>
</evidence>
<evidence type="ECO:0000256" key="5">
    <source>
        <dbReference type="SAM" id="MobiDB-lite"/>
    </source>
</evidence>
<feature type="compositionally biased region" description="Basic and acidic residues" evidence="5">
    <location>
        <begin position="250"/>
        <end position="295"/>
    </location>
</feature>
<evidence type="ECO:0000313" key="8">
    <source>
        <dbReference type="Proteomes" id="UP000646745"/>
    </source>
</evidence>
<evidence type="ECO:0000256" key="2">
    <source>
        <dbReference type="ARBA" id="ARBA00022884"/>
    </source>
</evidence>
<dbReference type="Pfam" id="PF04352">
    <property type="entry name" value="ProQ"/>
    <property type="match status" value="1"/>
</dbReference>
<feature type="compositionally biased region" description="Basic and acidic residues" evidence="5">
    <location>
        <begin position="57"/>
        <end position="69"/>
    </location>
</feature>
<dbReference type="InterPro" id="IPR023529">
    <property type="entry name" value="ProQ"/>
</dbReference>
<evidence type="ECO:0000313" key="7">
    <source>
        <dbReference type="EMBL" id="GHB24957.1"/>
    </source>
</evidence>
<organism evidence="7 8">
    <name type="scientific">Salinicola rhizosphaerae</name>
    <dbReference type="NCBI Taxonomy" id="1443141"/>
    <lineage>
        <taxon>Bacteria</taxon>
        <taxon>Pseudomonadati</taxon>
        <taxon>Pseudomonadota</taxon>
        <taxon>Gammaproteobacteria</taxon>
        <taxon>Oceanospirillales</taxon>
        <taxon>Halomonadaceae</taxon>
        <taxon>Salinicola</taxon>
    </lineage>
</organism>
<dbReference type="SUPFAM" id="SSF48657">
    <property type="entry name" value="FinO-like"/>
    <property type="match status" value="1"/>
</dbReference>
<feature type="coiled-coil region" evidence="4">
    <location>
        <begin position="17"/>
        <end position="51"/>
    </location>
</feature>
<keyword evidence="1" id="KW-0963">Cytoplasm</keyword>
<feature type="region of interest" description="Disordered" evidence="5">
    <location>
        <begin position="240"/>
        <end position="295"/>
    </location>
</feature>
<reference evidence="8" key="1">
    <citation type="journal article" date="2019" name="Int. J. Syst. Evol. Microbiol.">
        <title>The Global Catalogue of Microorganisms (GCM) 10K type strain sequencing project: providing services to taxonomists for standard genome sequencing and annotation.</title>
        <authorList>
            <consortium name="The Broad Institute Genomics Platform"/>
            <consortium name="The Broad Institute Genome Sequencing Center for Infectious Disease"/>
            <person name="Wu L."/>
            <person name="Ma J."/>
        </authorList>
    </citation>
    <scope>NUCLEOTIDE SEQUENCE [LARGE SCALE GENOMIC DNA]</scope>
    <source>
        <strain evidence="8">KCTC 32998</strain>
    </source>
</reference>
<feature type="domain" description="ProQ/FinO" evidence="6">
    <location>
        <begin position="166"/>
        <end position="275"/>
    </location>
</feature>
<dbReference type="RefSeq" id="WP_229809092.1">
    <property type="nucleotide sequence ID" value="NZ_BMZI01000005.1"/>
</dbReference>
<dbReference type="PANTHER" id="PTHR38106">
    <property type="entry name" value="RNA CHAPERONE PROQ"/>
    <property type="match status" value="1"/>
</dbReference>
<keyword evidence="4" id="KW-0175">Coiled coil</keyword>
<dbReference type="PANTHER" id="PTHR38106:SF1">
    <property type="entry name" value="RNA CHAPERONE PROQ"/>
    <property type="match status" value="1"/>
</dbReference>
<dbReference type="InterPro" id="IPR016103">
    <property type="entry name" value="ProQ/FinO"/>
</dbReference>
<protein>
    <recommendedName>
        <fullName evidence="6">ProQ/FinO domain-containing protein</fullName>
    </recommendedName>
</protein>
<sequence>MLTDRTQALLSAIEHQIEADRAGREAERERIKALEAENRALKDRLLALADDDPLVAKGHDHSEDPDGGSRARGLGKLAFRRSRPKAEDDEATRSGRAAISPLQRLTSGTVDRQPDDVGVAAESVGTDDVSDGDGAPLEGYAKGVSDEAPIEADDQGQSLLSFGAEHEAPSPHSLLSQWYKRYPQTFFKGHTRPLKTGIHLDLCAHEPWPEKLVRRALACYVHLPRYLKSVREGARRVDLEGDDSDVVSQEEAKHAKRQLEALQKKQKVRETQDRSAKLDRKIGELLAKHGQRPAD</sequence>
<name>A0ABQ3E6R3_9GAMM</name>
<dbReference type="InterPro" id="IPR036442">
    <property type="entry name" value="ProQ/FinO_sf"/>
</dbReference>
<comment type="caution">
    <text evidence="7">The sequence shown here is derived from an EMBL/GenBank/DDBJ whole genome shotgun (WGS) entry which is preliminary data.</text>
</comment>
<keyword evidence="3" id="KW-0143">Chaperone</keyword>
<accession>A0ABQ3E6R3</accession>
<proteinExistence type="predicted"/>
<gene>
    <name evidence="7" type="ORF">GCM10009038_25060</name>
</gene>
<evidence type="ECO:0000256" key="3">
    <source>
        <dbReference type="ARBA" id="ARBA00023186"/>
    </source>
</evidence>
<dbReference type="EMBL" id="BMZI01000005">
    <property type="protein sequence ID" value="GHB24957.1"/>
    <property type="molecule type" value="Genomic_DNA"/>
</dbReference>
<keyword evidence="8" id="KW-1185">Reference proteome</keyword>
<dbReference type="Gene3D" id="1.10.1710.10">
    <property type="entry name" value="ProQ/FinO domain"/>
    <property type="match status" value="1"/>
</dbReference>